<dbReference type="GO" id="GO:0046503">
    <property type="term" value="P:glycerolipid catabolic process"/>
    <property type="evidence" value="ECO:0007669"/>
    <property type="project" value="TreeGrafter"/>
</dbReference>
<dbReference type="InterPro" id="IPR029058">
    <property type="entry name" value="AB_hydrolase_fold"/>
</dbReference>
<dbReference type="InterPro" id="IPR050471">
    <property type="entry name" value="AB_hydrolase"/>
</dbReference>
<feature type="domain" description="AB hydrolase-1" evidence="1">
    <location>
        <begin position="39"/>
        <end position="154"/>
    </location>
</feature>
<dbReference type="Gene3D" id="3.40.50.1820">
    <property type="entry name" value="alpha/beta hydrolase"/>
    <property type="match status" value="1"/>
</dbReference>
<dbReference type="AlphaFoldDB" id="A0A510Y617"/>
<evidence type="ECO:0000313" key="3">
    <source>
        <dbReference type="Proteomes" id="UP000321051"/>
    </source>
</evidence>
<keyword evidence="3" id="KW-1185">Reference proteome</keyword>
<accession>A0A510Y617</accession>
<sequence>MPYFTSDDTSIYYESRGEGPVLIFVSPPGLGCAAFEQQHPLADDFQVVTFDPRGNGRSERGNISENIIEQWTEDIYALASHLQAGQVTLCGYSYGGLPSQLFAYRYPEKTAALIMISSFPRVRTWMLAGKFRLGIWSTYENLIGTIGKALAFSHTSDQEQQKRIDWNIENSSPDVLERMYQNGRSQDNRSLLPAITCPVMTIFGTNDVFVKKNQHDFRTYLPGMHNVHIQGKAHQLPTRAAEEMNAIIRKFVAESQSASSSQPAEST</sequence>
<evidence type="ECO:0000313" key="2">
    <source>
        <dbReference type="EMBL" id="GEK58161.1"/>
    </source>
</evidence>
<dbReference type="InterPro" id="IPR000073">
    <property type="entry name" value="AB_hydrolase_1"/>
</dbReference>
<dbReference type="Proteomes" id="UP000321051">
    <property type="component" value="Unassembled WGS sequence"/>
</dbReference>
<reference evidence="2 3" key="1">
    <citation type="submission" date="2019-07" db="EMBL/GenBank/DDBJ databases">
        <title>Whole genome shotgun sequence of Marinococcus halophilus NBRC 102359.</title>
        <authorList>
            <person name="Hosoyama A."/>
            <person name="Uohara A."/>
            <person name="Ohji S."/>
            <person name="Ichikawa N."/>
        </authorList>
    </citation>
    <scope>NUCLEOTIDE SEQUENCE [LARGE SCALE GENOMIC DNA]</scope>
    <source>
        <strain evidence="2 3">NBRC 102359</strain>
    </source>
</reference>
<gene>
    <name evidence="2" type="primary">yvaM</name>
    <name evidence="2" type="ORF">MHA01_10660</name>
</gene>
<dbReference type="PRINTS" id="PR00111">
    <property type="entry name" value="ABHYDROLASE"/>
</dbReference>
<keyword evidence="2" id="KW-0378">Hydrolase</keyword>
<comment type="caution">
    <text evidence="2">The sequence shown here is derived from an EMBL/GenBank/DDBJ whole genome shotgun (WGS) entry which is preliminary data.</text>
</comment>
<dbReference type="RefSeq" id="WP_158219117.1">
    <property type="nucleotide sequence ID" value="NZ_BJUN01000005.1"/>
</dbReference>
<dbReference type="GO" id="GO:0004806">
    <property type="term" value="F:triacylglycerol lipase activity"/>
    <property type="evidence" value="ECO:0007669"/>
    <property type="project" value="TreeGrafter"/>
</dbReference>
<name>A0A510Y617_MARHA</name>
<evidence type="ECO:0000259" key="1">
    <source>
        <dbReference type="Pfam" id="PF00561"/>
    </source>
</evidence>
<organism evidence="2 3">
    <name type="scientific">Marinococcus halophilus</name>
    <dbReference type="NCBI Taxonomy" id="1371"/>
    <lineage>
        <taxon>Bacteria</taxon>
        <taxon>Bacillati</taxon>
        <taxon>Bacillota</taxon>
        <taxon>Bacilli</taxon>
        <taxon>Bacillales</taxon>
        <taxon>Bacillaceae</taxon>
        <taxon>Marinococcus</taxon>
    </lineage>
</organism>
<protein>
    <submittedName>
        <fullName evidence="2">AB hydrolase superfamily protein YvaM</fullName>
    </submittedName>
</protein>
<dbReference type="PANTHER" id="PTHR43433">
    <property type="entry name" value="HYDROLASE, ALPHA/BETA FOLD FAMILY PROTEIN"/>
    <property type="match status" value="1"/>
</dbReference>
<dbReference type="SUPFAM" id="SSF53474">
    <property type="entry name" value="alpha/beta-Hydrolases"/>
    <property type="match status" value="1"/>
</dbReference>
<dbReference type="PANTHER" id="PTHR43433:SF5">
    <property type="entry name" value="AB HYDROLASE-1 DOMAIN-CONTAINING PROTEIN"/>
    <property type="match status" value="1"/>
</dbReference>
<dbReference type="EMBL" id="BJUN01000005">
    <property type="protein sequence ID" value="GEK58161.1"/>
    <property type="molecule type" value="Genomic_DNA"/>
</dbReference>
<dbReference type="Pfam" id="PF00561">
    <property type="entry name" value="Abhydrolase_1"/>
    <property type="match status" value="1"/>
</dbReference>
<dbReference type="STRING" id="1371.GCA_900166605_02568"/>
<proteinExistence type="predicted"/>